<name>A0A0G1IRV9_9BACT</name>
<dbReference type="Proteomes" id="UP000034617">
    <property type="component" value="Unassembled WGS sequence"/>
</dbReference>
<dbReference type="AlphaFoldDB" id="A0A0G1IRV9"/>
<reference evidence="1 2" key="1">
    <citation type="journal article" date="2015" name="Nature">
        <title>rRNA introns, odd ribosomes, and small enigmatic genomes across a large radiation of phyla.</title>
        <authorList>
            <person name="Brown C.T."/>
            <person name="Hug L.A."/>
            <person name="Thomas B.C."/>
            <person name="Sharon I."/>
            <person name="Castelle C.J."/>
            <person name="Singh A."/>
            <person name="Wilkins M.J."/>
            <person name="Williams K.H."/>
            <person name="Banfield J.F."/>
        </authorList>
    </citation>
    <scope>NUCLEOTIDE SEQUENCE [LARGE SCALE GENOMIC DNA]</scope>
</reference>
<sequence>MNDTLLINQVLIPNALSVAHRLLGNSAIFQNIKIVSDKVNKKIISNLKAQEYFGASLKKLAFVHYNRNIILSTRLTFNSVGVVENYFNSMVLMSRGCFDSLACTVNLVYGDKLKEVNVRPLDPEFLKTVHNEEIQAIFKRDISVWNEIDEYRNLIIHRSAVIILPSGKGVTSGNNPSIEYFAVVKKPSEFISSIPAKAADKYLCKLNEKVSEIVQLTEKTFLDISNLFD</sequence>
<evidence type="ECO:0000313" key="1">
    <source>
        <dbReference type="EMBL" id="KKT34527.1"/>
    </source>
</evidence>
<dbReference type="EMBL" id="LCHM01000072">
    <property type="protein sequence ID" value="KKT34527.1"/>
    <property type="molecule type" value="Genomic_DNA"/>
</dbReference>
<protein>
    <submittedName>
        <fullName evidence="1">Uncharacterized protein</fullName>
    </submittedName>
</protein>
<organism evidence="1 2">
    <name type="scientific">Candidatus Gottesmanbacteria bacterium GW2011_GWB1_44_11c</name>
    <dbReference type="NCBI Taxonomy" id="1618447"/>
    <lineage>
        <taxon>Bacteria</taxon>
        <taxon>Candidatus Gottesmaniibacteriota</taxon>
    </lineage>
</organism>
<gene>
    <name evidence="1" type="ORF">UW22_C0072G0006</name>
</gene>
<accession>A0A0G1IRV9</accession>
<proteinExistence type="predicted"/>
<evidence type="ECO:0000313" key="2">
    <source>
        <dbReference type="Proteomes" id="UP000034617"/>
    </source>
</evidence>
<comment type="caution">
    <text evidence="1">The sequence shown here is derived from an EMBL/GenBank/DDBJ whole genome shotgun (WGS) entry which is preliminary data.</text>
</comment>